<evidence type="ECO:0000256" key="4">
    <source>
        <dbReference type="ARBA" id="ARBA00022763"/>
    </source>
</evidence>
<dbReference type="GO" id="GO:0032131">
    <property type="term" value="F:alkylated DNA binding"/>
    <property type="evidence" value="ECO:0007669"/>
    <property type="project" value="TreeGrafter"/>
</dbReference>
<dbReference type="EC" id="3.2.2.21" evidence="3"/>
<organism evidence="7 8">
    <name type="scientific">Mucilaginibacter celer</name>
    <dbReference type="NCBI Taxonomy" id="2305508"/>
    <lineage>
        <taxon>Bacteria</taxon>
        <taxon>Pseudomonadati</taxon>
        <taxon>Bacteroidota</taxon>
        <taxon>Sphingobacteriia</taxon>
        <taxon>Sphingobacteriales</taxon>
        <taxon>Sphingobacteriaceae</taxon>
        <taxon>Mucilaginibacter</taxon>
    </lineage>
</organism>
<dbReference type="Gene3D" id="3.30.310.20">
    <property type="entry name" value="DNA-3-methyladenine glycosylase AlkA, N-terminal domain"/>
    <property type="match status" value="1"/>
</dbReference>
<evidence type="ECO:0000256" key="5">
    <source>
        <dbReference type="ARBA" id="ARBA00023204"/>
    </source>
</evidence>
<dbReference type="OrthoDB" id="9785929at2"/>
<dbReference type="Gene3D" id="1.10.340.30">
    <property type="entry name" value="Hypothetical protein, domain 2"/>
    <property type="match status" value="1"/>
</dbReference>
<name>A0A494VUS2_9SPHI</name>
<proteinExistence type="inferred from homology"/>
<gene>
    <name evidence="7" type="ORF">HYN43_021995</name>
</gene>
<dbReference type="GO" id="GO:0005737">
    <property type="term" value="C:cytoplasm"/>
    <property type="evidence" value="ECO:0007669"/>
    <property type="project" value="TreeGrafter"/>
</dbReference>
<dbReference type="GO" id="GO:0032993">
    <property type="term" value="C:protein-DNA complex"/>
    <property type="evidence" value="ECO:0007669"/>
    <property type="project" value="TreeGrafter"/>
</dbReference>
<dbReference type="RefSeq" id="WP_119406083.1">
    <property type="nucleotide sequence ID" value="NZ_CP032869.1"/>
</dbReference>
<dbReference type="GO" id="GO:0043916">
    <property type="term" value="F:DNA-7-methylguanine glycosylase activity"/>
    <property type="evidence" value="ECO:0007669"/>
    <property type="project" value="TreeGrafter"/>
</dbReference>
<dbReference type="Pfam" id="PF00730">
    <property type="entry name" value="HhH-GPD"/>
    <property type="match status" value="1"/>
</dbReference>
<dbReference type="SUPFAM" id="SSF48150">
    <property type="entry name" value="DNA-glycosylase"/>
    <property type="match status" value="1"/>
</dbReference>
<reference evidence="7 8" key="1">
    <citation type="submission" date="2018-10" db="EMBL/GenBank/DDBJ databases">
        <title>Genome sequencing of Mucilaginibacter sp. HYN0043.</title>
        <authorList>
            <person name="Kim M."/>
            <person name="Yi H."/>
        </authorList>
    </citation>
    <scope>NUCLEOTIDE SEQUENCE [LARGE SCALE GENOMIC DNA]</scope>
    <source>
        <strain evidence="7 8">HYN0043</strain>
    </source>
</reference>
<sequence>MLSPSINIPAHRPFNWSECLWYLDREFDDCIYRVYPYKVRRAFHVNGQNLLVDILFTGEALEVEWLTGEPGPGQINHIKNFIADWFDVETDLAPFYKLLGNQKELSYMPEAFAGLRFIGMPDLFEALVWAITGQQINLRFAYKIKRRMVEAYGSAIGFEGDKYWIFPPPEVIASLSVAELKDLQLSAKKAEYILNIANAFLDRTLSKQILQNLPTFEARLSLLTGIKGIGVWTANYVLMKSLNEQSAVPYGDAGLQKALVNHNIIIDKNDKEGISRFYKSVGGWESYTSLYLWRSMAGRV</sequence>
<dbReference type="InterPro" id="IPR003265">
    <property type="entry name" value="HhH-GPD_domain"/>
</dbReference>
<comment type="catalytic activity">
    <reaction evidence="1">
        <text>Hydrolysis of alkylated DNA, releasing 3-methyladenine, 3-methylguanine, 7-methylguanine and 7-methyladenine.</text>
        <dbReference type="EC" id="3.2.2.21"/>
    </reaction>
</comment>
<dbReference type="PANTHER" id="PTHR43003">
    <property type="entry name" value="DNA-3-METHYLADENINE GLYCOSYLASE"/>
    <property type="match status" value="1"/>
</dbReference>
<evidence type="ECO:0000256" key="1">
    <source>
        <dbReference type="ARBA" id="ARBA00000086"/>
    </source>
</evidence>
<keyword evidence="4" id="KW-0227">DNA damage</keyword>
<dbReference type="GO" id="GO:0006307">
    <property type="term" value="P:DNA alkylation repair"/>
    <property type="evidence" value="ECO:0007669"/>
    <property type="project" value="TreeGrafter"/>
</dbReference>
<dbReference type="Proteomes" id="UP000270046">
    <property type="component" value="Chromosome"/>
</dbReference>
<dbReference type="FunFam" id="1.10.340.30:FF:000004">
    <property type="entry name" value="DNA-3-methyladenine glycosylase II"/>
    <property type="match status" value="1"/>
</dbReference>
<dbReference type="InterPro" id="IPR037046">
    <property type="entry name" value="AlkA_N_sf"/>
</dbReference>
<keyword evidence="8" id="KW-1185">Reference proteome</keyword>
<dbReference type="KEGG" id="muh:HYN43_021995"/>
<dbReference type="EMBL" id="CP032869">
    <property type="protein sequence ID" value="AYL97801.1"/>
    <property type="molecule type" value="Genomic_DNA"/>
</dbReference>
<dbReference type="SMART" id="SM00478">
    <property type="entry name" value="ENDO3c"/>
    <property type="match status" value="1"/>
</dbReference>
<protein>
    <recommendedName>
        <fullName evidence="3">DNA-3-methyladenine glycosylase II</fullName>
        <ecNumber evidence="3">3.2.2.21</ecNumber>
    </recommendedName>
</protein>
<dbReference type="PANTHER" id="PTHR43003:SF12">
    <property type="entry name" value="DNA-3-METHYLADENINE GLYCOSYLASE"/>
    <property type="match status" value="1"/>
</dbReference>
<dbReference type="InterPro" id="IPR011257">
    <property type="entry name" value="DNA_glycosylase"/>
</dbReference>
<dbReference type="AlphaFoldDB" id="A0A494VUS2"/>
<feature type="domain" description="HhH-GPD" evidence="6">
    <location>
        <begin position="132"/>
        <end position="297"/>
    </location>
</feature>
<evidence type="ECO:0000256" key="3">
    <source>
        <dbReference type="ARBA" id="ARBA00012000"/>
    </source>
</evidence>
<accession>A0A494VUS2</accession>
<dbReference type="CDD" id="cd00056">
    <property type="entry name" value="ENDO3c"/>
    <property type="match status" value="1"/>
</dbReference>
<dbReference type="InterPro" id="IPR051912">
    <property type="entry name" value="Alkylbase_DNA_Glycosylase/TA"/>
</dbReference>
<evidence type="ECO:0000313" key="7">
    <source>
        <dbReference type="EMBL" id="AYL97801.1"/>
    </source>
</evidence>
<evidence type="ECO:0000313" key="8">
    <source>
        <dbReference type="Proteomes" id="UP000270046"/>
    </source>
</evidence>
<evidence type="ECO:0000256" key="2">
    <source>
        <dbReference type="ARBA" id="ARBA00010817"/>
    </source>
</evidence>
<dbReference type="GO" id="GO:0006285">
    <property type="term" value="P:base-excision repair, AP site formation"/>
    <property type="evidence" value="ECO:0007669"/>
    <property type="project" value="TreeGrafter"/>
</dbReference>
<keyword evidence="5" id="KW-0234">DNA repair</keyword>
<comment type="similarity">
    <text evidence="2">Belongs to the alkylbase DNA glycosidase AlkA family.</text>
</comment>
<evidence type="ECO:0000259" key="6">
    <source>
        <dbReference type="SMART" id="SM00478"/>
    </source>
</evidence>
<dbReference type="GO" id="GO:0008725">
    <property type="term" value="F:DNA-3-methyladenine glycosylase activity"/>
    <property type="evidence" value="ECO:0007669"/>
    <property type="project" value="TreeGrafter"/>
</dbReference>